<dbReference type="GO" id="GO:0000380">
    <property type="term" value="P:alternative mRNA splicing, via spliceosome"/>
    <property type="evidence" value="ECO:0007669"/>
    <property type="project" value="TreeGrafter"/>
</dbReference>
<keyword evidence="2" id="KW-0687">Ribonucleoprotein</keyword>
<evidence type="ECO:0000313" key="3">
    <source>
        <dbReference type="Proteomes" id="UP000030759"/>
    </source>
</evidence>
<dbReference type="PANTHER" id="PTHR12381:SF41">
    <property type="entry name" value="HETEROGENEOUS NUCLEAR RIBONUCLEOPROTEIN U-LIKE PROTEIN 1"/>
    <property type="match status" value="1"/>
</dbReference>
<dbReference type="InterPro" id="IPR043136">
    <property type="entry name" value="B30.2/SPRY_sf"/>
</dbReference>
<proteinExistence type="predicted"/>
<reference evidence="3" key="1">
    <citation type="journal article" date="2013" name="Nat. Biotechnol.">
        <title>Chinese hamster genome sequenced from sorted chromosomes.</title>
        <authorList>
            <person name="Brinkrolf K."/>
            <person name="Rupp O."/>
            <person name="Laux H."/>
            <person name="Kollin F."/>
            <person name="Ernst W."/>
            <person name="Linke B."/>
            <person name="Kofler R."/>
            <person name="Romand S."/>
            <person name="Hesse F."/>
            <person name="Budach W.E."/>
            <person name="Galosy S."/>
            <person name="Muller D."/>
            <person name="Noll T."/>
            <person name="Wienberg J."/>
            <person name="Jostock T."/>
            <person name="Leonard M."/>
            <person name="Grillari J."/>
            <person name="Tauch A."/>
            <person name="Goesmann A."/>
            <person name="Helk B."/>
            <person name="Mott J.E."/>
            <person name="Puhler A."/>
            <person name="Borth N."/>
        </authorList>
    </citation>
    <scope>NUCLEOTIDE SEQUENCE [LARGE SCALE GENOMIC DNA]</scope>
    <source>
        <strain evidence="3">17A/GY</strain>
    </source>
</reference>
<evidence type="ECO:0000259" key="1">
    <source>
        <dbReference type="Pfam" id="PF00622"/>
    </source>
</evidence>
<feature type="domain" description="SPRY" evidence="1">
    <location>
        <begin position="1"/>
        <end position="53"/>
    </location>
</feature>
<dbReference type="SUPFAM" id="SSF49899">
    <property type="entry name" value="Concanavalin A-like lectins/glucanases"/>
    <property type="match status" value="1"/>
</dbReference>
<dbReference type="Proteomes" id="UP000030759">
    <property type="component" value="Unassembled WGS sequence"/>
</dbReference>
<dbReference type="PANTHER" id="PTHR12381">
    <property type="entry name" value="HETEROGENEOUS NUCLEAR RIBONUCLEOPROTEIN U FAMILY MEMBER"/>
    <property type="match status" value="1"/>
</dbReference>
<evidence type="ECO:0000313" key="2">
    <source>
        <dbReference type="EMBL" id="ERE61067.1"/>
    </source>
</evidence>
<dbReference type="EMBL" id="KE686696">
    <property type="protein sequence ID" value="ERE61067.1"/>
    <property type="molecule type" value="Genomic_DNA"/>
</dbReference>
<dbReference type="AlphaFoldDB" id="A0A061HYH7"/>
<dbReference type="Pfam" id="PF00622">
    <property type="entry name" value="SPRY"/>
    <property type="match status" value="1"/>
</dbReference>
<name>A0A061HYH7_CRIGR</name>
<dbReference type="GO" id="GO:1990904">
    <property type="term" value="C:ribonucleoprotein complex"/>
    <property type="evidence" value="ECO:0007669"/>
    <property type="project" value="UniProtKB-KW"/>
</dbReference>
<organism evidence="2 3">
    <name type="scientific">Cricetulus griseus</name>
    <name type="common">Chinese hamster</name>
    <name type="synonym">Cricetulus barabensis griseus</name>
    <dbReference type="NCBI Taxonomy" id="10029"/>
    <lineage>
        <taxon>Eukaryota</taxon>
        <taxon>Metazoa</taxon>
        <taxon>Chordata</taxon>
        <taxon>Craniata</taxon>
        <taxon>Vertebrata</taxon>
        <taxon>Euteleostomi</taxon>
        <taxon>Mammalia</taxon>
        <taxon>Eutheria</taxon>
        <taxon>Euarchontoglires</taxon>
        <taxon>Glires</taxon>
        <taxon>Rodentia</taxon>
        <taxon>Myomorpha</taxon>
        <taxon>Muroidea</taxon>
        <taxon>Cricetidae</taxon>
        <taxon>Cricetinae</taxon>
        <taxon>Cricetulus</taxon>
    </lineage>
</organism>
<feature type="non-terminal residue" evidence="2">
    <location>
        <position position="89"/>
    </location>
</feature>
<dbReference type="GO" id="GO:0005634">
    <property type="term" value="C:nucleus"/>
    <property type="evidence" value="ECO:0007669"/>
    <property type="project" value="TreeGrafter"/>
</dbReference>
<sequence>DFECGNDVELSFTKNGKWMGIAFRIQKEALGGQALYPHVLVKNCAVEFNFGQRAEPYCSILPGFTFIQHLPLSERIRGTIGPKSKAECE</sequence>
<dbReference type="Gene3D" id="2.60.120.920">
    <property type="match status" value="1"/>
</dbReference>
<dbReference type="InterPro" id="IPR013320">
    <property type="entry name" value="ConA-like_dom_sf"/>
</dbReference>
<gene>
    <name evidence="2" type="ORF">H671_21014</name>
</gene>
<protein>
    <submittedName>
        <fullName evidence="2">Heterogeneous nuclear ribonucleoprotein U-like protein 1</fullName>
    </submittedName>
</protein>
<accession>A0A061HYH7</accession>
<dbReference type="GO" id="GO:0003723">
    <property type="term" value="F:RNA binding"/>
    <property type="evidence" value="ECO:0007669"/>
    <property type="project" value="TreeGrafter"/>
</dbReference>
<dbReference type="InterPro" id="IPR003877">
    <property type="entry name" value="SPRY_dom"/>
</dbReference>
<feature type="non-terminal residue" evidence="2">
    <location>
        <position position="1"/>
    </location>
</feature>